<evidence type="ECO:0000256" key="9">
    <source>
        <dbReference type="ARBA" id="ARBA00023002"/>
    </source>
</evidence>
<evidence type="ECO:0000256" key="14">
    <source>
        <dbReference type="ARBA" id="ARBA00032738"/>
    </source>
</evidence>
<sequence length="505" mass="55814">MARRPGTAVQSQLSDQCRRPRRTRRPGPQPVDLSANPEPGRGYSRMKGESPEMTSAVPDDVYDLVGVGIGPFNLALAALAEPTGLRTLFLDGRPRFAWHEGMLIDGTTLQVPFLADLVTLADPTSRWSFLNYLRTRDRLFPFVFAERWHVPRTEYDDYCRWVAESLPSCRFDARVTSCEWDGARRVFVVEHAGGRVLARNVVLGVGTEPVIPAPFADLVGERVFHTAEYRMRRESLCGATDVTVIGSGQSGGEVFLDLLRAQRDTGWRLRWLTRTPAFAPMEYSKLGLEHFTPDYIHYFRGLPDAVRERLIPQQWQLYKGMSAQTIADIYDELYDRRIGGGWADAMMCPGMEVTAAARTADGYALSCKHIQLGETFEVVTDRVLLAAGYAPRRPDFLEPLAALVDWDAQGRYRIDGDYRVTTDPSVTGGLYAQNSDMHTHGVGAPDLTLGAWRAATILNSVAGRPVAPVPATTAFTTFGPPRAGAHPSGGFGRLPSPSARPDSAR</sequence>
<evidence type="ECO:0000256" key="6">
    <source>
        <dbReference type="ARBA" id="ARBA00022630"/>
    </source>
</evidence>
<comment type="catalytic activity">
    <reaction evidence="15">
        <text>L-lysine + NADPH + O2 = N(6)-hydroxy-L-lysine + NADP(+) + H2O</text>
        <dbReference type="Rhea" id="RHEA:23228"/>
        <dbReference type="ChEBI" id="CHEBI:15377"/>
        <dbReference type="ChEBI" id="CHEBI:15379"/>
        <dbReference type="ChEBI" id="CHEBI:32551"/>
        <dbReference type="ChEBI" id="CHEBI:57783"/>
        <dbReference type="ChEBI" id="CHEBI:57820"/>
        <dbReference type="ChEBI" id="CHEBI:58349"/>
        <dbReference type="EC" id="1.14.13.59"/>
    </reaction>
</comment>
<evidence type="ECO:0000256" key="7">
    <source>
        <dbReference type="ARBA" id="ARBA00022827"/>
    </source>
</evidence>
<dbReference type="EMBL" id="CP046172">
    <property type="protein sequence ID" value="QIS14073.1"/>
    <property type="molecule type" value="Genomic_DNA"/>
</dbReference>
<keyword evidence="6" id="KW-0285">Flavoprotein</keyword>
<evidence type="ECO:0000256" key="12">
    <source>
        <dbReference type="ARBA" id="ARBA00031158"/>
    </source>
</evidence>
<evidence type="ECO:0000256" key="15">
    <source>
        <dbReference type="ARBA" id="ARBA00048407"/>
    </source>
</evidence>
<accession>A0A6G9YMC3</accession>
<keyword evidence="10 17" id="KW-0503">Monooxygenase</keyword>
<dbReference type="KEGG" id="nah:F5544_31155"/>
<evidence type="ECO:0000313" key="17">
    <source>
        <dbReference type="EMBL" id="QIS14073.1"/>
    </source>
</evidence>
<keyword evidence="7" id="KW-0274">FAD</keyword>
<evidence type="ECO:0000256" key="8">
    <source>
        <dbReference type="ARBA" id="ARBA00022857"/>
    </source>
</evidence>
<evidence type="ECO:0000256" key="13">
    <source>
        <dbReference type="ARBA" id="ARBA00032493"/>
    </source>
</evidence>
<feature type="region of interest" description="Disordered" evidence="16">
    <location>
        <begin position="1"/>
        <end position="54"/>
    </location>
</feature>
<gene>
    <name evidence="17" type="ORF">F5544_31155</name>
</gene>
<keyword evidence="8" id="KW-0521">NADP</keyword>
<feature type="region of interest" description="Disordered" evidence="16">
    <location>
        <begin position="477"/>
        <end position="505"/>
    </location>
</feature>
<dbReference type="PANTHER" id="PTHR42802:SF1">
    <property type="entry name" value="L-ORNITHINE N(5)-MONOOXYGENASE"/>
    <property type="match status" value="1"/>
</dbReference>
<evidence type="ECO:0000256" key="3">
    <source>
        <dbReference type="ARBA" id="ARBA00007588"/>
    </source>
</evidence>
<dbReference type="InterPro" id="IPR036188">
    <property type="entry name" value="FAD/NAD-bd_sf"/>
</dbReference>
<keyword evidence="9" id="KW-0560">Oxidoreductase</keyword>
<dbReference type="PANTHER" id="PTHR42802">
    <property type="entry name" value="MONOOXYGENASE"/>
    <property type="match status" value="1"/>
</dbReference>
<evidence type="ECO:0000256" key="11">
    <source>
        <dbReference type="ARBA" id="ARBA00029939"/>
    </source>
</evidence>
<evidence type="ECO:0000256" key="10">
    <source>
        <dbReference type="ARBA" id="ARBA00023033"/>
    </source>
</evidence>
<dbReference type="SUPFAM" id="SSF51905">
    <property type="entry name" value="FAD/NAD(P)-binding domain"/>
    <property type="match status" value="2"/>
</dbReference>
<dbReference type="EC" id="1.14.13.59" evidence="4"/>
<evidence type="ECO:0000256" key="1">
    <source>
        <dbReference type="ARBA" id="ARBA00001974"/>
    </source>
</evidence>
<evidence type="ECO:0000256" key="2">
    <source>
        <dbReference type="ARBA" id="ARBA00005102"/>
    </source>
</evidence>
<name>A0A6G9YMC3_9NOCA</name>
<proteinExistence type="inferred from homology"/>
<dbReference type="AlphaFoldDB" id="A0A6G9YMC3"/>
<dbReference type="Pfam" id="PF13434">
    <property type="entry name" value="Lys_Orn_oxgnase"/>
    <property type="match status" value="1"/>
</dbReference>
<dbReference type="Proteomes" id="UP000503540">
    <property type="component" value="Chromosome"/>
</dbReference>
<reference evidence="17 18" key="1">
    <citation type="journal article" date="2019" name="ACS Chem. Biol.">
        <title>Identification and Mobilization of a Cryptic Antibiotic Biosynthesis Gene Locus from a Human-Pathogenic Nocardia Isolate.</title>
        <authorList>
            <person name="Herisse M."/>
            <person name="Ishida K."/>
            <person name="Porter J.L."/>
            <person name="Howden B."/>
            <person name="Hertweck C."/>
            <person name="Stinear T.P."/>
            <person name="Pidot S.J."/>
        </authorList>
    </citation>
    <scope>NUCLEOTIDE SEQUENCE [LARGE SCALE GENOMIC DNA]</scope>
    <source>
        <strain evidence="17 18">AUSMDU00012717</strain>
    </source>
</reference>
<comment type="cofactor">
    <cofactor evidence="1">
        <name>FAD</name>
        <dbReference type="ChEBI" id="CHEBI:57692"/>
    </cofactor>
</comment>
<evidence type="ECO:0000256" key="5">
    <source>
        <dbReference type="ARBA" id="ARBA00016406"/>
    </source>
</evidence>
<organism evidence="17 18">
    <name type="scientific">Nocardia arthritidis</name>
    <dbReference type="NCBI Taxonomy" id="228602"/>
    <lineage>
        <taxon>Bacteria</taxon>
        <taxon>Bacillati</taxon>
        <taxon>Actinomycetota</taxon>
        <taxon>Actinomycetes</taxon>
        <taxon>Mycobacteriales</taxon>
        <taxon>Nocardiaceae</taxon>
        <taxon>Nocardia</taxon>
    </lineage>
</organism>
<keyword evidence="18" id="KW-1185">Reference proteome</keyword>
<dbReference type="InterPro" id="IPR025700">
    <property type="entry name" value="Lys/Orn_oxygenase"/>
</dbReference>
<comment type="pathway">
    <text evidence="2">Siderophore biosynthesis; mycobactin biosynthesis.</text>
</comment>
<dbReference type="GO" id="GO:0047091">
    <property type="term" value="F:L-lysine 6-monooxygenase (NADPH) activity"/>
    <property type="evidence" value="ECO:0007669"/>
    <property type="project" value="UniProtKB-EC"/>
</dbReference>
<dbReference type="Gene3D" id="3.50.50.60">
    <property type="entry name" value="FAD/NAD(P)-binding domain"/>
    <property type="match status" value="1"/>
</dbReference>
<evidence type="ECO:0000256" key="16">
    <source>
        <dbReference type="SAM" id="MobiDB-lite"/>
    </source>
</evidence>
<protein>
    <recommendedName>
        <fullName evidence="5">L-lysine N6-monooxygenase MbtG</fullName>
        <ecNumber evidence="4">1.14.13.59</ecNumber>
    </recommendedName>
    <alternativeName>
        <fullName evidence="14">Lysine 6-N-hydroxylase</fullName>
    </alternativeName>
    <alternativeName>
        <fullName evidence="13">Lysine N6-hydroxylase</fullName>
    </alternativeName>
    <alternativeName>
        <fullName evidence="11">Lysine-N-oxygenase</fullName>
    </alternativeName>
    <alternativeName>
        <fullName evidence="12">Mycobactin synthase protein G</fullName>
    </alternativeName>
</protein>
<evidence type="ECO:0000256" key="4">
    <source>
        <dbReference type="ARBA" id="ARBA00013076"/>
    </source>
</evidence>
<evidence type="ECO:0000313" key="18">
    <source>
        <dbReference type="Proteomes" id="UP000503540"/>
    </source>
</evidence>
<comment type="similarity">
    <text evidence="3">Belongs to the lysine N(6)-hydroxylase/L-ornithine N(5)-oxygenase family.</text>
</comment>